<evidence type="ECO:0000313" key="18">
    <source>
        <dbReference type="Proteomes" id="UP000635245"/>
    </source>
</evidence>
<evidence type="ECO:0000259" key="14">
    <source>
        <dbReference type="PROSITE" id="PS50075"/>
    </source>
</evidence>
<feature type="region of interest" description="C-terminal hotdog fold" evidence="12">
    <location>
        <begin position="1070"/>
        <end position="1207"/>
    </location>
</feature>
<dbReference type="Pfam" id="PF21089">
    <property type="entry name" value="PKS_DH_N"/>
    <property type="match status" value="2"/>
</dbReference>
<dbReference type="InterPro" id="IPR006162">
    <property type="entry name" value="Ppantetheine_attach_site"/>
</dbReference>
<dbReference type="InterPro" id="IPR049552">
    <property type="entry name" value="PKS_DH_N"/>
</dbReference>
<evidence type="ECO:0000256" key="8">
    <source>
        <dbReference type="ARBA" id="ARBA00060158"/>
    </source>
</evidence>
<comment type="caution">
    <text evidence="17">The sequence shown here is derived from an EMBL/GenBank/DDBJ whole genome shotgun (WGS) entry which is preliminary data.</text>
</comment>
<dbReference type="EC" id="2.3.1.94" evidence="11"/>
<evidence type="ECO:0000256" key="13">
    <source>
        <dbReference type="SAM" id="MobiDB-lite"/>
    </source>
</evidence>
<evidence type="ECO:0000256" key="12">
    <source>
        <dbReference type="PROSITE-ProRule" id="PRU01363"/>
    </source>
</evidence>
<dbReference type="GO" id="GO:0006633">
    <property type="term" value="P:fatty acid biosynthetic process"/>
    <property type="evidence" value="ECO:0007669"/>
    <property type="project" value="InterPro"/>
</dbReference>
<keyword evidence="1" id="KW-0596">Phosphopantetheine</keyword>
<dbReference type="CDD" id="cd00833">
    <property type="entry name" value="PKS"/>
    <property type="match status" value="2"/>
</dbReference>
<dbReference type="Pfam" id="PF14765">
    <property type="entry name" value="PS-DH"/>
    <property type="match status" value="2"/>
</dbReference>
<feature type="domain" description="PKS/mFAS DH" evidence="16">
    <location>
        <begin position="934"/>
        <end position="1207"/>
    </location>
</feature>
<keyword evidence="5" id="KW-0511">Multifunctional enzyme</keyword>
<feature type="region of interest" description="N-terminal hotdog fold" evidence="12">
    <location>
        <begin position="934"/>
        <end position="1056"/>
    </location>
</feature>
<dbReference type="InterPro" id="IPR020807">
    <property type="entry name" value="PKS_DH"/>
</dbReference>
<feature type="region of interest" description="Disordered" evidence="13">
    <location>
        <begin position="3435"/>
        <end position="3454"/>
    </location>
</feature>
<dbReference type="Pfam" id="PF08659">
    <property type="entry name" value="KR"/>
    <property type="match status" value="2"/>
</dbReference>
<dbReference type="InterPro" id="IPR036736">
    <property type="entry name" value="ACP-like_sf"/>
</dbReference>
<dbReference type="Pfam" id="PF00109">
    <property type="entry name" value="ketoacyl-synt"/>
    <property type="match status" value="2"/>
</dbReference>
<organism evidence="17 18">
    <name type="scientific">Prauserella cavernicola</name>
    <dbReference type="NCBI Taxonomy" id="2800127"/>
    <lineage>
        <taxon>Bacteria</taxon>
        <taxon>Bacillati</taxon>
        <taxon>Actinomycetota</taxon>
        <taxon>Actinomycetes</taxon>
        <taxon>Pseudonocardiales</taxon>
        <taxon>Pseudonocardiaceae</taxon>
        <taxon>Prauserella</taxon>
    </lineage>
</organism>
<evidence type="ECO:0000256" key="9">
    <source>
        <dbReference type="ARBA" id="ARBA00060622"/>
    </source>
</evidence>
<dbReference type="InterPro" id="IPR016039">
    <property type="entry name" value="Thiolase-like"/>
</dbReference>
<dbReference type="PANTHER" id="PTHR43775">
    <property type="entry name" value="FATTY ACID SYNTHASE"/>
    <property type="match status" value="1"/>
</dbReference>
<comment type="pathway">
    <text evidence="9">Antibiotic biosynthesis; erythromycin biosynthesis.</text>
</comment>
<dbReference type="InterPro" id="IPR020806">
    <property type="entry name" value="PKS_PP-bd"/>
</dbReference>
<dbReference type="InterPro" id="IPR042104">
    <property type="entry name" value="PKS_dehydratase_sf"/>
</dbReference>
<dbReference type="SMART" id="SM00822">
    <property type="entry name" value="PKS_KR"/>
    <property type="match status" value="2"/>
</dbReference>
<accession>A0A934QUP3</accession>
<dbReference type="InterPro" id="IPR057326">
    <property type="entry name" value="KR_dom"/>
</dbReference>
<dbReference type="Gene3D" id="3.40.50.720">
    <property type="entry name" value="NAD(P)-binding Rossmann-like Domain"/>
    <property type="match status" value="2"/>
</dbReference>
<keyword evidence="6" id="KW-0012">Acyltransferase</keyword>
<dbReference type="FunFam" id="3.40.366.10:FF:000002">
    <property type="entry name" value="Probable polyketide synthase 2"/>
    <property type="match status" value="2"/>
</dbReference>
<dbReference type="Pfam" id="PF00698">
    <property type="entry name" value="Acyl_transf_1"/>
    <property type="match status" value="2"/>
</dbReference>
<dbReference type="SUPFAM" id="SSF53901">
    <property type="entry name" value="Thiolase-like"/>
    <property type="match status" value="2"/>
</dbReference>
<dbReference type="InterPro" id="IPR050091">
    <property type="entry name" value="PKS_NRPS_Biosynth_Enz"/>
</dbReference>
<comment type="catalytic activity">
    <reaction evidence="7">
        <text>6 (S)-methylmalonyl-CoA + propanoyl-CoA + 6 NADPH + 12 H(+) = 6-deoxyerythronolide B + 6 CO2 + 6 NADP(+) + 7 CoA + H2O</text>
        <dbReference type="Rhea" id="RHEA:23068"/>
        <dbReference type="ChEBI" id="CHEBI:15377"/>
        <dbReference type="ChEBI" id="CHEBI:15378"/>
        <dbReference type="ChEBI" id="CHEBI:16089"/>
        <dbReference type="ChEBI" id="CHEBI:16526"/>
        <dbReference type="ChEBI" id="CHEBI:57287"/>
        <dbReference type="ChEBI" id="CHEBI:57327"/>
        <dbReference type="ChEBI" id="CHEBI:57392"/>
        <dbReference type="ChEBI" id="CHEBI:57783"/>
        <dbReference type="ChEBI" id="CHEBI:58349"/>
        <dbReference type="EC" id="2.3.1.94"/>
    </reaction>
</comment>
<feature type="compositionally biased region" description="Acidic residues" evidence="13">
    <location>
        <begin position="3441"/>
        <end position="3454"/>
    </location>
</feature>
<dbReference type="InterPro" id="IPR055123">
    <property type="entry name" value="SpnB-like_Rossmann"/>
</dbReference>
<dbReference type="Gene3D" id="3.10.129.110">
    <property type="entry name" value="Polyketide synthase dehydratase"/>
    <property type="match status" value="2"/>
</dbReference>
<feature type="active site" description="Proton donor; for dehydratase activity" evidence="12">
    <location>
        <position position="1130"/>
    </location>
</feature>
<sequence length="3467" mass="364057">MSTPEKSNESSTEDRLRGYLKQAIGETREAHDRLRAVEDAAREPIAVIGMSCRFPGGVSSPEQLWELVSQGRAGMTDFPDDRDWDLAELYDPDGDRPRSSYVRRGGFIDGAPDFDAGFFDISPREALAMDPQQRLLLEGSWEAFERSGIDPHSLAGGDTGVFVGGGLSGYGAGVHDGQSGIEGYLLTGNASSVFSGRLAYTYGLEGPAVTVDTACSSSLVALHLAVQSLRLRETSLALAGGVMVMTTPAVFTEFSKQRGLAPDGLCKAFSATADGTAWSEGVGLLVLERLSDARRNGRRILGLVRGSAVNQDGASNGLTAPNGPAQQRVIRSCLDNAGLSTSDVDVVEAHGTGTSLGDPIEAQALLATYGQHRSEGAPVLLGSVKSNIGHSQAAAGVAGIIKMLLALRHGVVPPTLHVTEPSPHVDWASGAVELVTEPVSWPETGRPRRAAVSAFGISGTNAHVVLEQAPDLERPAAGTTRPVLGRAAVPWLLSARSESGLGAQAARLRAFAGPDTDVAAVATALCRTRAGLEHRAVLFGAGTAALRHEANALSEGIETPDTIRGRAREGARTAFVFPGQGAQWVGMASGLAASSPVFADSLNECAVALAQHVDWDLLAVLDDEAALNRVDVVQPALWAVMVSLARTWQAIGVTPDVVVGHSQGEIAAACVAGLLSVEDGARLVALRSKAIGAGLAGLGGMVSLAASPQRCTELMAGREQLWIAATNDEEATVLAGAPESLAELTADAVQAGLRVRTLPVDYASHTPHVERIEDELLALAEPIIPGRAAIPMLSSVTVEPLTAPDARYWYRNLREQVRFAAAITELAGQGVDTFVEISPHSVLTGAVAELAAAAGAKDAVVVGSLRRDSDEVTTLLRSAATLWTRGVGIDWSALLPAAEPAELPTYAFRRQRFWLRGKDAVSSPVDLGLDLAGHPVLAASSDIEPGGPALFTGTVSVRALPWLADHAVNGAVLVPGTVFADLMLRVARDRAEGVEELTLEAPLVIEGAAEYALRVQLTGIDESGSCSATIHSRPVGASGEWTRHARAVLAASAPAAHAGPLPGVWPPSGADEVDLTGFYDALYEEGHEYGPAFQGLQRVWRSGEEVFAEVALPADLEPEAGFVVHPALFDAALHAIGCGALLDAGTVRLPFAWTGLRGHPSISRTARVWLRAVGEDAVRVRITDDAGVPIAEVDELVLRPLRAGPALAPARSLHVVRWERVAAAETPPADFARLDCADLVPDGENGAARARTLLTGVLERIQEWLSTREDAAPLAVVTRNAVAVYDGEDVDPAQTAVHGLLRSVQNEHPDHFLLIDLADGDDVLVAPAEPEIAVRDGEAFVPVLARVEPALGAAARPSGGPVLITGGTGVIGSSIARHLVTAHGVTDLVLVSRRGPGAPGATALVEELRAAGAQVRVESGDVADREAVAELLTGIPGLRGVVHAAGAVDDALFTALTPQRLEGLLRSKADAAWHLHDLTGELDLELFVLFSSAAGVFGTPGQSGYAAANAFLDGLALHRRAVGLPAQSLSWGLWAEASELTAGLADEHRARLETAGVRELSTEEGLTLFDGAQAAEHAHLVPIRLTRVASDGLFRGLAAAAPRRVSGDGWQGRLDAAPAEEREPMLVELIRAQAALVLGHGTPDAVEPDQAFKDLGFDSLMAVELRNRLGKLSGLRLPATLVFDYPSATALASFLAAAMVGHPPVTAEPKRTVAVDEPIAIVGMSCRFPGGVRSPGELWELLAAGEEGLSEFPADRGWNLAELFDPDGERPGSSSVACGGFLDRIGDFDAGFFGISPREALAMDPQHRLLLEVSWEAVENAGIDMASLRGSRTGVFSGLMYHEYAARLRTVPDNVAGFLSNGNAGSVATGRIAYTFGFEGPAVTVDTACSSSLVALDMAVSALQRGECDAALAGGVTAVSTPGIFTEFTRQRGLAVDGRCKAFADSADGMGVSEGAGMVLVERLSDAQRLGHRILAVVRGSAVNQDGASNGLTAPNGPSQQRVITEALAKAGVRPRDVDVIEAHGTGTPLGDPIEAQALLSIYGQGRAEDRPALLGSVKSNLGHTQAAAGIAGVLKMVLAMRHGVVPRTLHVDRPTTQVDWTTGAVRLTTEEIAWPETGRPRMAAVSSFGISGTNAHVLLEQGPPMPVAEPGDAGVLDVRPGAVVPWLLSAKSASSLRLHGEKFRDFSRTALDVAEVSAATMRPRPVFEQRAVVLASDVDGFARELDELAKQRESSGLVTGAARRDPKVAFVFPGQGSQWTGMALGLLDSSPVFAESMRECAAALASFADWNLFEALADETSLQRVEIVQPTLWAVLVSLAAVWRAAGVEPDVVVGHSQGEIAAACVAGVLSRAEAARIVVRRSEIIAELLVGRGGMATITVDSDRARELIERHAEAPDAVSIAAVNGPGSVVLAGSTEAIRQVLDGCAAEDVHAREVAVDYPSHSPGVESVREPLAAALRGLEPKTAEIAWHSTVSGAPMAGPEAAAAYWYRNLREPVRFADVVRELLAQGVDTFVEVSPHPVVSAAITDAALGTDAVVVGTLRRKKDERTALLHAAATLWTHGVGLDWPALVPGPLAPVDLPTYAFDRERFWLEATDDAADLTSAGLARTGHPLLGAAVELAGTGSVVLSGLLAAPSWSEDHLVRGVPVVPSGVLLEWALHAADRAGFAGLAELVHEVPLTLDTGALRVQVRVGEPDETGRREVFVHSQPEADADAPWIRHARGAQAAAGPDAPEQLGPWPPEGAKELDVDQVYRDLAASGHELGPAFTGLRAAWRRDGEVCAEVEPSDEGALLESLWHAWQLIGDAVTPVLPSAWRDVRAFATGTGPLRVRLTALGEDTARLEAFDTTGSPVLSVGSVELRPLRDVVPRSAASVAARSLYEVRWVAGAAVDRKLAVWQDGPPPVEGAALLCETPGGGEVPGQVRQAVGHVLSRVQEWLADERTTEAPLVIVTGSGVAVTGDEKVDPVAAAVRGMVRSAQAEHPDRLVLVDFPSVRCETPEITLPVAPGEPELAIRGERAYVPRLGRVPADRDGADGDAKQWNGTVLVTGGTGGVGSAVARHLVTVHGVTELVLAGRRGETAPGAAELAAELRASGAQVRLATCDVADRSAVADLLSTIPELRGVVHAAGVLDDGVLASLSPERVDAVLRPKVDAAWHLHELTGELDLFVLFSSAAGALGSAGQANYAAANAFLDALAMRRRESGLPAHSLSWGLWAEDSELTATLGEVDRRRLSRGGIQPLETAEGLALFDRAVSGGRAHTVPARLDLSRHGEHASPLFRELVRTTRRDTATRSLRERAVSLAGEERLRLVVEVVREHCAAVLGHPSTDALPPSSPFADLGFDSLTAVELRNRLSAVTGLRLPTTLVFDQPTPEALGEHLLGLLLPEQIERESFTEAVDRLEEVLAEPRTDEAAARVTARLETLLSRWRERTRTAEAETGDAEDLDTASEEDILRYIDEELGLS</sequence>
<evidence type="ECO:0000256" key="11">
    <source>
        <dbReference type="ARBA" id="ARBA00066981"/>
    </source>
</evidence>
<dbReference type="Pfam" id="PF22953">
    <property type="entry name" value="SpnB_Rossmann"/>
    <property type="match status" value="2"/>
</dbReference>
<dbReference type="InterPro" id="IPR016036">
    <property type="entry name" value="Malonyl_transacylase_ACP-bd"/>
</dbReference>
<evidence type="ECO:0000256" key="3">
    <source>
        <dbReference type="ARBA" id="ARBA00022679"/>
    </source>
</evidence>
<dbReference type="InterPro" id="IPR020841">
    <property type="entry name" value="PKS_Beta-ketoAc_synthase_dom"/>
</dbReference>
<dbReference type="Gene3D" id="1.10.1200.10">
    <property type="entry name" value="ACP-like"/>
    <property type="match status" value="2"/>
</dbReference>
<dbReference type="FunFam" id="3.40.47.10:FF:000019">
    <property type="entry name" value="Polyketide synthase type I"/>
    <property type="match status" value="2"/>
</dbReference>
<dbReference type="Gene3D" id="3.40.366.10">
    <property type="entry name" value="Malonyl-Coenzyme A Acyl Carrier Protein, domain 2"/>
    <property type="match status" value="2"/>
</dbReference>
<dbReference type="GO" id="GO:0004312">
    <property type="term" value="F:fatty acid synthase activity"/>
    <property type="evidence" value="ECO:0007669"/>
    <property type="project" value="TreeGrafter"/>
</dbReference>
<keyword evidence="3" id="KW-0808">Transferase</keyword>
<dbReference type="SMART" id="SM01294">
    <property type="entry name" value="PKS_PP_betabranch"/>
    <property type="match status" value="1"/>
</dbReference>
<dbReference type="SUPFAM" id="SSF51735">
    <property type="entry name" value="NAD(P)-binding Rossmann-fold domains"/>
    <property type="match status" value="4"/>
</dbReference>
<dbReference type="InterPro" id="IPR016035">
    <property type="entry name" value="Acyl_Trfase/lysoPLipase"/>
</dbReference>
<dbReference type="SUPFAM" id="SSF47336">
    <property type="entry name" value="ACP-like"/>
    <property type="match status" value="2"/>
</dbReference>
<feature type="domain" description="PKS/mFAS DH" evidence="16">
    <location>
        <begin position="2614"/>
        <end position="2872"/>
    </location>
</feature>
<comment type="function">
    <text evidence="8">Involved in the biosynthesis of antibiotic erythromycin via the biosynthesis of its aglycone precursor, 6-deoxyerythronolide B (6-dEB).</text>
</comment>
<proteinExistence type="predicted"/>
<dbReference type="PROSITE" id="PS00606">
    <property type="entry name" value="KS3_1"/>
    <property type="match status" value="2"/>
</dbReference>
<dbReference type="SUPFAM" id="SSF55048">
    <property type="entry name" value="Probable ACP-binding domain of malonyl-CoA ACP transacylase"/>
    <property type="match status" value="2"/>
</dbReference>
<evidence type="ECO:0000256" key="5">
    <source>
        <dbReference type="ARBA" id="ARBA00023268"/>
    </source>
</evidence>
<dbReference type="Gene3D" id="3.30.70.3290">
    <property type="match status" value="2"/>
</dbReference>
<dbReference type="PROSITE" id="PS00012">
    <property type="entry name" value="PHOSPHOPANTETHEINE"/>
    <property type="match status" value="2"/>
</dbReference>
<dbReference type="InterPro" id="IPR018201">
    <property type="entry name" value="Ketoacyl_synth_AS"/>
</dbReference>
<dbReference type="CDD" id="cd08956">
    <property type="entry name" value="KR_3_FAS_SDR_x"/>
    <property type="match status" value="2"/>
</dbReference>
<dbReference type="InterPro" id="IPR049900">
    <property type="entry name" value="PKS_mFAS_DH"/>
</dbReference>
<dbReference type="FunFam" id="1.10.1200.10:FF:000007">
    <property type="entry name" value="Probable polyketide synthase pks17"/>
    <property type="match status" value="2"/>
</dbReference>
<dbReference type="SUPFAM" id="SSF52151">
    <property type="entry name" value="FabD/lysophospholipase-like"/>
    <property type="match status" value="2"/>
</dbReference>
<reference evidence="17" key="1">
    <citation type="submission" date="2020-12" db="EMBL/GenBank/DDBJ databases">
        <title>Prauserella sp. ASG 168, a novel actinomycete isolated from cave rock.</title>
        <authorList>
            <person name="Suriyachadkun C."/>
        </authorList>
    </citation>
    <scope>NUCLEOTIDE SEQUENCE</scope>
    <source>
        <strain evidence="17">ASG 168</strain>
    </source>
</reference>
<dbReference type="SMART" id="SM00825">
    <property type="entry name" value="PKS_KS"/>
    <property type="match status" value="2"/>
</dbReference>
<evidence type="ECO:0000256" key="10">
    <source>
        <dbReference type="ARBA" id="ARBA00063272"/>
    </source>
</evidence>
<evidence type="ECO:0000259" key="16">
    <source>
        <dbReference type="PROSITE" id="PS52019"/>
    </source>
</evidence>
<dbReference type="Pfam" id="PF00550">
    <property type="entry name" value="PP-binding"/>
    <property type="match status" value="2"/>
</dbReference>
<dbReference type="Proteomes" id="UP000635245">
    <property type="component" value="Unassembled WGS sequence"/>
</dbReference>
<dbReference type="InterPro" id="IPR036299">
    <property type="entry name" value="Polyketide_synth_docking_sf"/>
</dbReference>
<dbReference type="InterPro" id="IPR049551">
    <property type="entry name" value="PKS_DH_C"/>
</dbReference>
<keyword evidence="4" id="KW-0677">Repeat</keyword>
<dbReference type="InterPro" id="IPR009081">
    <property type="entry name" value="PP-bd_ACP"/>
</dbReference>
<dbReference type="GO" id="GO:0047879">
    <property type="term" value="F:erythronolide synthase activity"/>
    <property type="evidence" value="ECO:0007669"/>
    <property type="project" value="UniProtKB-EC"/>
</dbReference>
<feature type="active site" description="Proton acceptor; for dehydratase activity" evidence="12">
    <location>
        <position position="966"/>
    </location>
</feature>
<dbReference type="SUPFAM" id="SSF101173">
    <property type="entry name" value="Docking domain B of the erythromycin polyketide synthase (DEBS)"/>
    <property type="match status" value="1"/>
</dbReference>
<evidence type="ECO:0000256" key="7">
    <source>
        <dbReference type="ARBA" id="ARBA00052442"/>
    </source>
</evidence>
<feature type="domain" description="Carrier" evidence="14">
    <location>
        <begin position="3312"/>
        <end position="3387"/>
    </location>
</feature>
<evidence type="ECO:0000256" key="6">
    <source>
        <dbReference type="ARBA" id="ARBA00023315"/>
    </source>
</evidence>
<evidence type="ECO:0000256" key="2">
    <source>
        <dbReference type="ARBA" id="ARBA00022553"/>
    </source>
</evidence>
<feature type="region of interest" description="C-terminal hotdog fold" evidence="12">
    <location>
        <begin position="2747"/>
        <end position="2872"/>
    </location>
</feature>
<evidence type="ECO:0000256" key="1">
    <source>
        <dbReference type="ARBA" id="ARBA00022450"/>
    </source>
</evidence>
<feature type="region of interest" description="N-terminal hotdog fold" evidence="12">
    <location>
        <begin position="2614"/>
        <end position="2735"/>
    </location>
</feature>
<dbReference type="PROSITE" id="PS52019">
    <property type="entry name" value="PKS_MFAS_DH"/>
    <property type="match status" value="2"/>
</dbReference>
<dbReference type="PANTHER" id="PTHR43775:SF51">
    <property type="entry name" value="INACTIVE PHENOLPHTHIOCEROL SYNTHESIS POLYKETIDE SYNTHASE TYPE I PKS1-RELATED"/>
    <property type="match status" value="1"/>
</dbReference>
<dbReference type="InterPro" id="IPR014030">
    <property type="entry name" value="Ketoacyl_synth_N"/>
</dbReference>
<dbReference type="InterPro" id="IPR032821">
    <property type="entry name" value="PKS_assoc"/>
</dbReference>
<keyword evidence="2" id="KW-0597">Phosphoprotein</keyword>
<dbReference type="SMART" id="SM00826">
    <property type="entry name" value="PKS_DH"/>
    <property type="match status" value="2"/>
</dbReference>
<dbReference type="PROSITE" id="PS50075">
    <property type="entry name" value="CARRIER"/>
    <property type="match status" value="2"/>
</dbReference>
<dbReference type="InterPro" id="IPR001227">
    <property type="entry name" value="Ac_transferase_dom_sf"/>
</dbReference>
<dbReference type="Pfam" id="PF16197">
    <property type="entry name" value="KAsynt_C_assoc"/>
    <property type="match status" value="2"/>
</dbReference>
<dbReference type="Gene3D" id="3.40.47.10">
    <property type="match status" value="2"/>
</dbReference>
<evidence type="ECO:0000259" key="15">
    <source>
        <dbReference type="PROSITE" id="PS52004"/>
    </source>
</evidence>
<dbReference type="PROSITE" id="PS52004">
    <property type="entry name" value="KS3_2"/>
    <property type="match status" value="2"/>
</dbReference>
<comment type="caution">
    <text evidence="12">Lacks conserved residue(s) required for the propagation of feature annotation.</text>
</comment>
<gene>
    <name evidence="17" type="ORF">JHE00_19920</name>
</gene>
<comment type="subunit">
    <text evidence="10">Homodimer. Erythronolide synthase is composed of EryAI, EryAII and EryAIII multimodular (2 modules) polypeptides each coding for a functional synthase subunit which participates in 2 of the six FAS-like elongation steps required for formation of the polyketide. Module 1, 2, 3, 4, 5, and 6 participating in biosynthesis steps 1, 2, 3, 4, 5, and 6, respectively.</text>
</comment>
<dbReference type="Pfam" id="PF02801">
    <property type="entry name" value="Ketoacyl-synt_C"/>
    <property type="match status" value="2"/>
</dbReference>
<evidence type="ECO:0000313" key="17">
    <source>
        <dbReference type="EMBL" id="MBK1786602.1"/>
    </source>
</evidence>
<dbReference type="GO" id="GO:0004315">
    <property type="term" value="F:3-oxoacyl-[acyl-carrier-protein] synthase activity"/>
    <property type="evidence" value="ECO:0007669"/>
    <property type="project" value="InterPro"/>
</dbReference>
<name>A0A934QUP3_9PSEU</name>
<dbReference type="InterPro" id="IPR013968">
    <property type="entry name" value="PKS_KR"/>
</dbReference>
<dbReference type="GO" id="GO:0031177">
    <property type="term" value="F:phosphopantetheine binding"/>
    <property type="evidence" value="ECO:0007669"/>
    <property type="project" value="InterPro"/>
</dbReference>
<feature type="domain" description="Carrier" evidence="14">
    <location>
        <begin position="1624"/>
        <end position="1699"/>
    </location>
</feature>
<evidence type="ECO:0000256" key="4">
    <source>
        <dbReference type="ARBA" id="ARBA00022737"/>
    </source>
</evidence>
<dbReference type="InterPro" id="IPR036291">
    <property type="entry name" value="NAD(P)-bd_dom_sf"/>
</dbReference>
<dbReference type="EMBL" id="JAENJH010000004">
    <property type="protein sequence ID" value="MBK1786602.1"/>
    <property type="molecule type" value="Genomic_DNA"/>
</dbReference>
<feature type="domain" description="Ketosynthase family 3 (KS3)" evidence="15">
    <location>
        <begin position="1716"/>
        <end position="2142"/>
    </location>
</feature>
<keyword evidence="18" id="KW-1185">Reference proteome</keyword>
<dbReference type="InterPro" id="IPR014031">
    <property type="entry name" value="Ketoacyl_synth_C"/>
</dbReference>
<dbReference type="SMART" id="SM00827">
    <property type="entry name" value="PKS_AT"/>
    <property type="match status" value="2"/>
</dbReference>
<protein>
    <recommendedName>
        <fullName evidence="11">6-deoxyerythronolide-B synthase</fullName>
        <ecNumber evidence="11">2.3.1.94</ecNumber>
    </recommendedName>
</protein>
<dbReference type="InterPro" id="IPR014043">
    <property type="entry name" value="Acyl_transferase_dom"/>
</dbReference>
<feature type="domain" description="Ketosynthase family 3 (KS3)" evidence="15">
    <location>
        <begin position="42"/>
        <end position="468"/>
    </location>
</feature>
<dbReference type="SMART" id="SM00823">
    <property type="entry name" value="PKS_PP"/>
    <property type="match status" value="2"/>
</dbReference>